<dbReference type="CDD" id="cd02933">
    <property type="entry name" value="OYE_like_FMN"/>
    <property type="match status" value="1"/>
</dbReference>
<dbReference type="Gene3D" id="3.20.20.70">
    <property type="entry name" value="Aldolase class I"/>
    <property type="match status" value="1"/>
</dbReference>
<evidence type="ECO:0000256" key="1">
    <source>
        <dbReference type="SAM" id="MobiDB-lite"/>
    </source>
</evidence>
<keyword evidence="4" id="KW-1185">Reference proteome</keyword>
<evidence type="ECO:0000259" key="2">
    <source>
        <dbReference type="Pfam" id="PF00724"/>
    </source>
</evidence>
<feature type="region of interest" description="Disordered" evidence="1">
    <location>
        <begin position="348"/>
        <end position="386"/>
    </location>
</feature>
<dbReference type="GO" id="GO:0016491">
    <property type="term" value="F:oxidoreductase activity"/>
    <property type="evidence" value="ECO:0007669"/>
    <property type="project" value="InterPro"/>
</dbReference>
<dbReference type="Proteomes" id="UP000198949">
    <property type="component" value="Unassembled WGS sequence"/>
</dbReference>
<proteinExistence type="predicted"/>
<dbReference type="InterPro" id="IPR001155">
    <property type="entry name" value="OxRdtase_FMN_N"/>
</dbReference>
<feature type="domain" description="NADH:flavin oxidoreductase/NADH oxidase N-terminal" evidence="2">
    <location>
        <begin position="9"/>
        <end position="341"/>
    </location>
</feature>
<dbReference type="Pfam" id="PF00724">
    <property type="entry name" value="Oxidored_FMN"/>
    <property type="match status" value="1"/>
</dbReference>
<dbReference type="STRING" id="58114.SAMN05216270_105108"/>
<dbReference type="SUPFAM" id="SSF51395">
    <property type="entry name" value="FMN-linked oxidoreductases"/>
    <property type="match status" value="1"/>
</dbReference>
<name>A0A1G6VUA8_9ACTN</name>
<dbReference type="AlphaFoldDB" id="A0A1G6VUA8"/>
<dbReference type="PANTHER" id="PTHR22893">
    <property type="entry name" value="NADH OXIDOREDUCTASE-RELATED"/>
    <property type="match status" value="1"/>
</dbReference>
<accession>A0A1G6VUA8</accession>
<dbReference type="EMBL" id="FNAD01000005">
    <property type="protein sequence ID" value="SDD56577.1"/>
    <property type="molecule type" value="Genomic_DNA"/>
</dbReference>
<evidence type="ECO:0000313" key="4">
    <source>
        <dbReference type="Proteomes" id="UP000198949"/>
    </source>
</evidence>
<organism evidence="3 4">
    <name type="scientific">Glycomyces harbinensis</name>
    <dbReference type="NCBI Taxonomy" id="58114"/>
    <lineage>
        <taxon>Bacteria</taxon>
        <taxon>Bacillati</taxon>
        <taxon>Actinomycetota</taxon>
        <taxon>Actinomycetes</taxon>
        <taxon>Glycomycetales</taxon>
        <taxon>Glycomycetaceae</taxon>
        <taxon>Glycomyces</taxon>
    </lineage>
</organism>
<feature type="compositionally biased region" description="Low complexity" evidence="1">
    <location>
        <begin position="365"/>
        <end position="386"/>
    </location>
</feature>
<protein>
    <submittedName>
        <fullName evidence="3">N-ethylmaleimide reductase</fullName>
    </submittedName>
</protein>
<evidence type="ECO:0000313" key="3">
    <source>
        <dbReference type="EMBL" id="SDD56577.1"/>
    </source>
</evidence>
<dbReference type="RefSeq" id="WP_091033125.1">
    <property type="nucleotide sequence ID" value="NZ_FNAD01000005.1"/>
</dbReference>
<reference evidence="4" key="1">
    <citation type="submission" date="2016-10" db="EMBL/GenBank/DDBJ databases">
        <authorList>
            <person name="Varghese N."/>
            <person name="Submissions S."/>
        </authorList>
    </citation>
    <scope>NUCLEOTIDE SEQUENCE [LARGE SCALE GENOMIC DNA]</scope>
    <source>
        <strain evidence="4">CGMCC 4.3516</strain>
    </source>
</reference>
<dbReference type="PANTHER" id="PTHR22893:SF91">
    <property type="entry name" value="NADPH DEHYDROGENASE 2-RELATED"/>
    <property type="match status" value="1"/>
</dbReference>
<dbReference type="InterPro" id="IPR045247">
    <property type="entry name" value="Oye-like"/>
</dbReference>
<dbReference type="InterPro" id="IPR013785">
    <property type="entry name" value="Aldolase_TIM"/>
</dbReference>
<dbReference type="OrthoDB" id="3169239at2"/>
<dbReference type="GO" id="GO:0010181">
    <property type="term" value="F:FMN binding"/>
    <property type="evidence" value="ECO:0007669"/>
    <property type="project" value="InterPro"/>
</dbReference>
<gene>
    <name evidence="3" type="ORF">SAMN05216270_105108</name>
</gene>
<sequence length="386" mass="40620">MTHSAEADSLFAPARVGSLELPNRLVMAPMTRNRAEDDGTPPPLMAEYYAQRASAGLIVTEAAIPAQVGITTPNVAGIYTESQVAGWRGIAEAVHAAGGRIFMQIEHGGRVGHRDNSGLDPIAPSPIALPEGIHTPSGRQDSPVPIEMTAEDIRTAVAQFAAAARNGVRAGFSGVEVHAANGYLLHQFLADGTNRRTDGYGGSVANRIRFVVEVVRAVADAVGAERVGIRISPGNRVNGISESDTDVLYPALIDAIAPLGMAYVHTVYTEPDAPWFTALRRQWKGTLIANPVLGRTLPIPEDGGLSKARRLIEAGADLVSLGRAFLANPDLVERLRIGAPLNPVREEGLEYTGGPDGYTDYPTLAASEASPSRSASAASTLGSALR</sequence>